<dbReference type="InterPro" id="IPR007243">
    <property type="entry name" value="Atg6/Beclin"/>
</dbReference>
<feature type="transmembrane region" description="Helical" evidence="3">
    <location>
        <begin position="1592"/>
        <end position="1615"/>
    </location>
</feature>
<keyword evidence="3" id="KW-0812">Transmembrane</keyword>
<feature type="transmembrane region" description="Helical" evidence="3">
    <location>
        <begin position="1635"/>
        <end position="1658"/>
    </location>
</feature>
<dbReference type="GO" id="GO:0043548">
    <property type="term" value="F:phosphatidylinositol 3-kinase binding"/>
    <property type="evidence" value="ECO:0007669"/>
    <property type="project" value="TreeGrafter"/>
</dbReference>
<dbReference type="OrthoDB" id="20368at2759"/>
<dbReference type="PANTHER" id="PTHR12768">
    <property type="entry name" value="BECLIN 1"/>
    <property type="match status" value="1"/>
</dbReference>
<dbReference type="GO" id="GO:0006995">
    <property type="term" value="P:cellular response to nitrogen starvation"/>
    <property type="evidence" value="ECO:0007669"/>
    <property type="project" value="TreeGrafter"/>
</dbReference>
<feature type="transmembrane region" description="Helical" evidence="3">
    <location>
        <begin position="593"/>
        <end position="616"/>
    </location>
</feature>
<evidence type="ECO:0000256" key="4">
    <source>
        <dbReference type="SAM" id="SignalP"/>
    </source>
</evidence>
<evidence type="ECO:0000256" key="2">
    <source>
        <dbReference type="SAM" id="Coils"/>
    </source>
</evidence>
<dbReference type="GO" id="GO:0030674">
    <property type="term" value="F:protein-macromolecule adaptor activity"/>
    <property type="evidence" value="ECO:0007669"/>
    <property type="project" value="TreeGrafter"/>
</dbReference>
<feature type="coiled-coil region" evidence="2">
    <location>
        <begin position="986"/>
        <end position="1013"/>
    </location>
</feature>
<keyword evidence="4" id="KW-0732">Signal</keyword>
<feature type="transmembrane region" description="Helical" evidence="3">
    <location>
        <begin position="1268"/>
        <end position="1293"/>
    </location>
</feature>
<gene>
    <name evidence="6" type="ORF">THRCLA_05661</name>
</gene>
<keyword evidence="3" id="KW-0472">Membrane</keyword>
<feature type="transmembrane region" description="Helical" evidence="3">
    <location>
        <begin position="1670"/>
        <end position="1692"/>
    </location>
</feature>
<dbReference type="EMBL" id="JNBS01001331">
    <property type="protein sequence ID" value="OQS01908.1"/>
    <property type="molecule type" value="Genomic_DNA"/>
</dbReference>
<name>A0A1V9ZV68_9STRA</name>
<feature type="domain" description="Atg6 BARA" evidence="5">
    <location>
        <begin position="1053"/>
        <end position="1219"/>
    </location>
</feature>
<feature type="transmembrane region" description="Helical" evidence="3">
    <location>
        <begin position="29"/>
        <end position="52"/>
    </location>
</feature>
<reference evidence="6 7" key="1">
    <citation type="journal article" date="2014" name="Genome Biol. Evol.">
        <title>The secreted proteins of Achlya hypogyna and Thraustotheca clavata identify the ancestral oomycete secretome and reveal gene acquisitions by horizontal gene transfer.</title>
        <authorList>
            <person name="Misner I."/>
            <person name="Blouin N."/>
            <person name="Leonard G."/>
            <person name="Richards T.A."/>
            <person name="Lane C.E."/>
        </authorList>
    </citation>
    <scope>NUCLEOTIDE SEQUENCE [LARGE SCALE GENOMIC DNA]</scope>
    <source>
        <strain evidence="6 7">ATCC 34112</strain>
    </source>
</reference>
<dbReference type="GO" id="GO:0000407">
    <property type="term" value="C:phagophore assembly site"/>
    <property type="evidence" value="ECO:0007669"/>
    <property type="project" value="TreeGrafter"/>
</dbReference>
<dbReference type="GO" id="GO:0000423">
    <property type="term" value="P:mitophagy"/>
    <property type="evidence" value="ECO:0007669"/>
    <property type="project" value="TreeGrafter"/>
</dbReference>
<feature type="transmembrane region" description="Helical" evidence="3">
    <location>
        <begin position="148"/>
        <end position="168"/>
    </location>
</feature>
<keyword evidence="2" id="KW-0175">Coiled coil</keyword>
<keyword evidence="7" id="KW-1185">Reference proteome</keyword>
<dbReference type="STRING" id="74557.A0A1V9ZV68"/>
<dbReference type="Gene3D" id="1.10.418.40">
    <property type="entry name" value="Autophagy protein 6/Beclin 1"/>
    <property type="match status" value="1"/>
</dbReference>
<comment type="caution">
    <text evidence="6">The sequence shown here is derived from an EMBL/GenBank/DDBJ whole genome shotgun (WGS) entry which is preliminary data.</text>
</comment>
<evidence type="ECO:0000259" key="5">
    <source>
        <dbReference type="Pfam" id="PF04111"/>
    </source>
</evidence>
<dbReference type="InterPro" id="IPR040455">
    <property type="entry name" value="Atg6_BARA"/>
</dbReference>
<proteinExistence type="inferred from homology"/>
<dbReference type="Pfam" id="PF04111">
    <property type="entry name" value="APG6"/>
    <property type="match status" value="1"/>
</dbReference>
<feature type="transmembrane region" description="Helical" evidence="3">
    <location>
        <begin position="64"/>
        <end position="89"/>
    </location>
</feature>
<dbReference type="Proteomes" id="UP000243217">
    <property type="component" value="Unassembled WGS sequence"/>
</dbReference>
<protein>
    <recommendedName>
        <fullName evidence="5">Atg6 BARA domain-containing protein</fullName>
    </recommendedName>
</protein>
<dbReference type="GO" id="GO:0034271">
    <property type="term" value="C:phosphatidylinositol 3-kinase complex, class III, type I"/>
    <property type="evidence" value="ECO:0007669"/>
    <property type="project" value="TreeGrafter"/>
</dbReference>
<feature type="transmembrane region" description="Helical" evidence="3">
    <location>
        <begin position="670"/>
        <end position="693"/>
    </location>
</feature>
<feature type="signal peptide" evidence="4">
    <location>
        <begin position="1"/>
        <end position="17"/>
    </location>
</feature>
<dbReference type="InterPro" id="IPR038274">
    <property type="entry name" value="Atg6/Beclin_C_sf"/>
</dbReference>
<feature type="chain" id="PRO_5010719832" description="Atg6 BARA domain-containing protein" evidence="4">
    <location>
        <begin position="18"/>
        <end position="1867"/>
    </location>
</feature>
<organism evidence="6 7">
    <name type="scientific">Thraustotheca clavata</name>
    <dbReference type="NCBI Taxonomy" id="74557"/>
    <lineage>
        <taxon>Eukaryota</taxon>
        <taxon>Sar</taxon>
        <taxon>Stramenopiles</taxon>
        <taxon>Oomycota</taxon>
        <taxon>Saprolegniomycetes</taxon>
        <taxon>Saprolegniales</taxon>
        <taxon>Achlyaceae</taxon>
        <taxon>Thraustotheca</taxon>
    </lineage>
</organism>
<feature type="transmembrane region" description="Helical" evidence="3">
    <location>
        <begin position="758"/>
        <end position="776"/>
    </location>
</feature>
<comment type="similarity">
    <text evidence="1">Belongs to the beclin family.</text>
</comment>
<feature type="transmembrane region" description="Helical" evidence="3">
    <location>
        <begin position="1723"/>
        <end position="1741"/>
    </location>
</feature>
<evidence type="ECO:0000256" key="1">
    <source>
        <dbReference type="ARBA" id="ARBA00005965"/>
    </source>
</evidence>
<dbReference type="GO" id="GO:0045324">
    <property type="term" value="P:late endosome to vacuole transport"/>
    <property type="evidence" value="ECO:0007669"/>
    <property type="project" value="TreeGrafter"/>
</dbReference>
<evidence type="ECO:0000256" key="3">
    <source>
        <dbReference type="SAM" id="Phobius"/>
    </source>
</evidence>
<evidence type="ECO:0000313" key="6">
    <source>
        <dbReference type="EMBL" id="OQS01908.1"/>
    </source>
</evidence>
<dbReference type="PANTHER" id="PTHR12768:SF4">
    <property type="entry name" value="BECLIN-1"/>
    <property type="match status" value="1"/>
</dbReference>
<feature type="transmembrane region" description="Helical" evidence="3">
    <location>
        <begin position="705"/>
        <end position="727"/>
    </location>
</feature>
<feature type="transmembrane region" description="Helical" evidence="3">
    <location>
        <begin position="95"/>
        <end position="114"/>
    </location>
</feature>
<keyword evidence="3" id="KW-1133">Transmembrane helix</keyword>
<dbReference type="GO" id="GO:0000045">
    <property type="term" value="P:autophagosome assembly"/>
    <property type="evidence" value="ECO:0007669"/>
    <property type="project" value="TreeGrafter"/>
</dbReference>
<feature type="transmembrane region" description="Helical" evidence="3">
    <location>
        <begin position="1565"/>
        <end position="1585"/>
    </location>
</feature>
<feature type="transmembrane region" description="Helical" evidence="3">
    <location>
        <begin position="628"/>
        <end position="650"/>
    </location>
</feature>
<accession>A0A1V9ZV68</accession>
<evidence type="ECO:0000313" key="7">
    <source>
        <dbReference type="Proteomes" id="UP000243217"/>
    </source>
</evidence>
<sequence>MTIYLALLQLIFLRLSAICSVPVYMSKNVVGLVILFVAFYGNMNLQTLTTFLIQNPVGGFPSMFYALCGPAQVASIVGIMTGTLIQIWFNPLVVSQSWLVMFFSCLNWIVVFVLEGFIFPYQNDNLPNVCGMATSTSCFKFSAIPHTYYLSVVISGGIVIVAIIVIILHSKYFKAELTVPSDNSALDYLNVPDLSTIATSTRNCVRINTDGLRAIDVGILLIKNMLHVSDNVMTRSSNVQYELIYRFTPRCLRRLFSEAVGSILVYEVQGNRITRKFHHLFLHEMDIGHMENIMLTKVSPSPVDLQQSRITALHKERRYGHAITTYVLNLIANVPVFLGLNIELFTSNQFNIPVSYLLQGSTTYDTSILGALNETLALSDLMYHSCNDALCANAFLPHANELWSIVGQTFVVIPNFDQPAFQKINQTVQVQHINNLSGWNKATAQFSIDGHDMAITCMVRRARFFAESEGPSTAIVDGLAYCSERTYDPKWVCENLVEVDTNTYVIQVSKGSANYLGVTKRSELYMNVGAIAELLDGVNGRSYLQTVLAIDEYQSGIIRAVAPWDVLPAGDCSTYDKDTKLGWLMQMEGQVTIVWICNSLMVTTSIILWIMTVYLVTLQYTFLWRSAICTVPVYMSKNIIGIVILGFAFWGNPNLQTLSTFIYQNPSFNMSFYAYCGPAQLASIVGIMTGTLIQMWFNPRVVTQTWILLFFSILNFSIVFILEAFIFPPQSTTNVNECHSTTSSNCFLFSAIDHLSNHSAIICCCVIGVGIFTVYAHGKYFKNEVDLPPCNSVLTYLKIDNIKVIATSPIGIVKNTFGKVTQVDEGILLVKSKIHASSNILTRTNNLQYGLVYRILPTMWLKRSSQHCTRCKHGSAGLEESYVNINSSVMGPSMSVKEGSLSYADVSSHVKKIQNLHAVAEGIATSTTTSSSAFCTECLHILVQMLEKNNEHARHEKRALAAFLTAQPKTKNIKPHPTQNHHQEQVQALVKEREKIYADLERLEDEMAELECSELMLWEEITGKISEKYLQREDRDLEIAKAVKMEQRTHSIRRINVASDAFYIWHKGSIGTINGFALGRLNHCDWNEINAAWGEATLLLQHIADALGVVFIGYRLVPMGNFSKVIRLQRPEMEYHLHGSDQDAFPESFFNLGMAAWLTCMSQLEEWVYRHDPTFRSPYKISGTEIGESSILFLRDDEAWTRATKNALTNLKWLLAWSSKLHLPVSNDNAKITILYEIRFDIMPNKVSPTSQNILNTNKIIVKNKERWCGYGLLLSLLYTIFATILAISTYVLNSIANVPFDLGLNIESFTSNQFNVPVYYLLQGSTTYNASIIGPINETLALRDVMYQSCKDASCASAFLPHANELWSIVGQTFVLIPNFDQPTFQKINQTVRVQHINNLSGWNKAASQFSIDGHDMAMTCMVRRARFYGENEDVTTAMVDGLAYCSERTYDPKWVCENLVGPDTNTYVIQVSKGIANFLGVTKRNQLYMNVEAKAKLLDGVNGPQTLETVLVNDEYQDGILRAIAPWDILPASDCSRYNKDTKLGWLLQLEGEITMIWTCDSLMVSTSLVLFFMVIYSVLLQYTFLWRSVVCTIPVYMSKNFIGIVILGYAFWGNRNLQTLATYIYRNPSLNQSFYALCGAAQLASIVGIMTGTLIQTWFNPRLVTQTWILITFSLINWTLVFVLEGFIFPAQSTNIANVCHFATSSNCITFSAIDRLRHVSAIICSGSVACGILAVYAHSKFVKDDYGTLHDNTVLYYLRVQNIEDIVTSSSGIVLNNKIDDGVLLIKNMVHVSSIALTHSNNLQYGLIYRILPTLWLRRYYSGIIGSVLIVHVHNQNISKKSSYKHLHEMDIDRIHGLTGYLS</sequence>
<dbReference type="GO" id="GO:0034272">
    <property type="term" value="C:phosphatidylinositol 3-kinase complex, class III, type II"/>
    <property type="evidence" value="ECO:0007669"/>
    <property type="project" value="TreeGrafter"/>
</dbReference>